<sequence length="443" mass="48521">MNRTVKATVGLVAIAAMSLTGLAACGGSSADDGKGKVYFLNFKPEAADQWVALAKKYTDKTGVQVKVQTAASGTYEQTLKSELAKSDAPTIFQVNGPVGYQNWKGYTADLKDTGIYNELNNKDIALKDGDKVVGIPYVMETYGIIYNKDLLKKYTELPGAKIKDAKEINSFDKLKEVSDDMQAKKDQLGIKGAFTSAGFDSSSDWRFKTHLANIPLSYEFKEDGVTTQPETIKGTYLPNFKNIFDLYLKDSTTAPSQLSSKTGDDANSEFALGEAAFYQNGTWAWTDLQKAGMKADQVGMLPIYIGAKGEENQGLATGSENYLCVNAKASEADQKASKDFLNWVVTSDEGIKALSEDMGFTTPFKTFDKVKSDNPLVEEAVEDSNSGKQQVAWNFTMMPSEEWKNQLGQAMLAYAQGNGSWDDVQKAFVDNWKTEYGNAHANQ</sequence>
<keyword evidence="2 6" id="KW-0732">Signal</keyword>
<feature type="chain" id="PRO_5043774672" evidence="6">
    <location>
        <begin position="24"/>
        <end position="443"/>
    </location>
</feature>
<dbReference type="Pfam" id="PF13416">
    <property type="entry name" value="SBP_bac_8"/>
    <property type="match status" value="1"/>
</dbReference>
<evidence type="ECO:0000256" key="5">
    <source>
        <dbReference type="ARBA" id="ARBA00023288"/>
    </source>
</evidence>
<evidence type="ECO:0000256" key="4">
    <source>
        <dbReference type="ARBA" id="ARBA00023139"/>
    </source>
</evidence>
<dbReference type="Gene3D" id="3.40.190.10">
    <property type="entry name" value="Periplasmic binding protein-like II"/>
    <property type="match status" value="1"/>
</dbReference>
<name>A0AAV2W1X7_9BIFI</name>
<evidence type="ECO:0000256" key="2">
    <source>
        <dbReference type="ARBA" id="ARBA00022729"/>
    </source>
</evidence>
<keyword evidence="4" id="KW-0564">Palmitate</keyword>
<evidence type="ECO:0000256" key="6">
    <source>
        <dbReference type="SAM" id="SignalP"/>
    </source>
</evidence>
<keyword evidence="3" id="KW-0472">Membrane</keyword>
<accession>A0AAV2W1X7</accession>
<dbReference type="SUPFAM" id="SSF53850">
    <property type="entry name" value="Periplasmic binding protein-like II"/>
    <property type="match status" value="1"/>
</dbReference>
<dbReference type="PANTHER" id="PTHR43649:SF33">
    <property type="entry name" value="POLYGALACTURONAN_RHAMNOGALACTURONAN-BINDING PROTEIN YTCQ"/>
    <property type="match status" value="1"/>
</dbReference>
<evidence type="ECO:0000313" key="8">
    <source>
        <dbReference type="Proteomes" id="UP000035645"/>
    </source>
</evidence>
<dbReference type="RefSeq" id="WP_014698320.1">
    <property type="nucleotide sequence ID" value="NZ_CBUQ010000003.1"/>
</dbReference>
<dbReference type="InterPro" id="IPR050490">
    <property type="entry name" value="Bact_solute-bd_prot1"/>
</dbReference>
<reference evidence="7 8" key="1">
    <citation type="submission" date="2013-10" db="EMBL/GenBank/DDBJ databases">
        <authorList>
            <person name="Manrique M."/>
        </authorList>
    </citation>
    <scope>NUCLEOTIDE SEQUENCE [LARGE SCALE GENOMIC DNA]</scope>
    <source>
        <strain evidence="7 8">IM386</strain>
    </source>
</reference>
<feature type="signal peptide" evidence="6">
    <location>
        <begin position="1"/>
        <end position="23"/>
    </location>
</feature>
<keyword evidence="5" id="KW-0449">Lipoprotein</keyword>
<dbReference type="InterPro" id="IPR006059">
    <property type="entry name" value="SBP"/>
</dbReference>
<protein>
    <submittedName>
        <fullName evidence="7">Solute binding protein of ABC transporte r</fullName>
    </submittedName>
</protein>
<evidence type="ECO:0000313" key="7">
    <source>
        <dbReference type="EMBL" id="CDI66929.1"/>
    </source>
</evidence>
<comment type="caution">
    <text evidence="7">The sequence shown here is derived from an EMBL/GenBank/DDBJ whole genome shotgun (WGS) entry which is preliminary data.</text>
</comment>
<organism evidence="7 8">
    <name type="scientific">Bifidobacterium animalis subsp. animalis IM386</name>
    <dbReference type="NCBI Taxonomy" id="1402194"/>
    <lineage>
        <taxon>Bacteria</taxon>
        <taxon>Bacillati</taxon>
        <taxon>Actinomycetota</taxon>
        <taxon>Actinomycetes</taxon>
        <taxon>Bifidobacteriales</taxon>
        <taxon>Bifidobacteriaceae</taxon>
        <taxon>Bifidobacterium</taxon>
    </lineage>
</organism>
<evidence type="ECO:0000256" key="1">
    <source>
        <dbReference type="ARBA" id="ARBA00022475"/>
    </source>
</evidence>
<dbReference type="AlphaFoldDB" id="A0AAV2W1X7"/>
<dbReference type="PANTHER" id="PTHR43649">
    <property type="entry name" value="ARABINOSE-BINDING PROTEIN-RELATED"/>
    <property type="match status" value="1"/>
</dbReference>
<keyword evidence="1" id="KW-1003">Cell membrane</keyword>
<dbReference type="PROSITE" id="PS51257">
    <property type="entry name" value="PROKAR_LIPOPROTEIN"/>
    <property type="match status" value="1"/>
</dbReference>
<dbReference type="EMBL" id="CBUQ010000003">
    <property type="protein sequence ID" value="CDI66929.1"/>
    <property type="molecule type" value="Genomic_DNA"/>
</dbReference>
<proteinExistence type="predicted"/>
<evidence type="ECO:0000256" key="3">
    <source>
        <dbReference type="ARBA" id="ARBA00023136"/>
    </source>
</evidence>
<dbReference type="Proteomes" id="UP000035645">
    <property type="component" value="Unassembled WGS sequence"/>
</dbReference>
<reference evidence="7 8" key="2">
    <citation type="submission" date="2015-01" db="EMBL/GenBank/DDBJ databases">
        <title>Genome sequence of a Bifidobacterium animalis strain.</title>
        <authorList>
            <person name="Bogovic-Matijasic B."/>
            <person name="Hacin B."/>
            <person name="Citar M."/>
            <person name="Svigelj K."/>
            <person name="Stempelj M."/>
            <person name="Rogelj I."/>
        </authorList>
    </citation>
    <scope>NUCLEOTIDE SEQUENCE [LARGE SCALE GENOMIC DNA]</scope>
    <source>
        <strain evidence="7 8">IM386</strain>
    </source>
</reference>
<gene>
    <name evidence="7" type="ORF">BANIM336_00228</name>
</gene>